<dbReference type="AlphaFoldDB" id="A0A2C9WL13"/>
<dbReference type="EMBL" id="CM004387">
    <property type="protein sequence ID" value="OAY60773.1"/>
    <property type="molecule type" value="Genomic_DNA"/>
</dbReference>
<accession>A0A2C9WL13</accession>
<name>A0A2C9WL13_MANES</name>
<evidence type="ECO:0000256" key="1">
    <source>
        <dbReference type="SAM" id="MobiDB-lite"/>
    </source>
</evidence>
<protein>
    <submittedName>
        <fullName evidence="2">Uncharacterized protein</fullName>
    </submittedName>
</protein>
<dbReference type="OrthoDB" id="1097853at2759"/>
<dbReference type="OMA" id="FSRYHEY"/>
<dbReference type="PANTHER" id="PTHR35291">
    <property type="entry name" value="PROTEIN SHROOM-LIKE"/>
    <property type="match status" value="1"/>
</dbReference>
<gene>
    <name evidence="2" type="ORF">MANES_01G137700v8</name>
</gene>
<keyword evidence="3" id="KW-1185">Reference proteome</keyword>
<organism evidence="2 3">
    <name type="scientific">Manihot esculenta</name>
    <name type="common">Cassava</name>
    <name type="synonym">Jatropha manihot</name>
    <dbReference type="NCBI Taxonomy" id="3983"/>
    <lineage>
        <taxon>Eukaryota</taxon>
        <taxon>Viridiplantae</taxon>
        <taxon>Streptophyta</taxon>
        <taxon>Embryophyta</taxon>
        <taxon>Tracheophyta</taxon>
        <taxon>Spermatophyta</taxon>
        <taxon>Magnoliopsida</taxon>
        <taxon>eudicotyledons</taxon>
        <taxon>Gunneridae</taxon>
        <taxon>Pentapetalae</taxon>
        <taxon>rosids</taxon>
        <taxon>fabids</taxon>
        <taxon>Malpighiales</taxon>
        <taxon>Euphorbiaceae</taxon>
        <taxon>Crotonoideae</taxon>
        <taxon>Manihoteae</taxon>
        <taxon>Manihot</taxon>
    </lineage>
</organism>
<feature type="region of interest" description="Disordered" evidence="1">
    <location>
        <begin position="1"/>
        <end position="22"/>
    </location>
</feature>
<reference evidence="3" key="1">
    <citation type="journal article" date="2016" name="Nat. Biotechnol.">
        <title>Sequencing wild and cultivated cassava and related species reveals extensive interspecific hybridization and genetic diversity.</title>
        <authorList>
            <person name="Bredeson J.V."/>
            <person name="Lyons J.B."/>
            <person name="Prochnik S.E."/>
            <person name="Wu G.A."/>
            <person name="Ha C.M."/>
            <person name="Edsinger-Gonzales E."/>
            <person name="Grimwood J."/>
            <person name="Schmutz J."/>
            <person name="Rabbi I.Y."/>
            <person name="Egesi C."/>
            <person name="Nauluvula P."/>
            <person name="Lebot V."/>
            <person name="Ndunguru J."/>
            <person name="Mkamilo G."/>
            <person name="Bart R.S."/>
            <person name="Setter T.L."/>
            <person name="Gleadow R.M."/>
            <person name="Kulakow P."/>
            <person name="Ferguson M.E."/>
            <person name="Rounsley S."/>
            <person name="Rokhsar D.S."/>
        </authorList>
    </citation>
    <scope>NUCLEOTIDE SEQUENCE [LARGE SCALE GENOMIC DNA]</scope>
    <source>
        <strain evidence="3">cv. AM560-2</strain>
    </source>
</reference>
<evidence type="ECO:0000313" key="3">
    <source>
        <dbReference type="Proteomes" id="UP000091857"/>
    </source>
</evidence>
<comment type="caution">
    <text evidence="2">The sequence shown here is derived from an EMBL/GenBank/DDBJ whole genome shotgun (WGS) entry which is preliminary data.</text>
</comment>
<proteinExistence type="predicted"/>
<dbReference type="Proteomes" id="UP000091857">
    <property type="component" value="Chromosome 1"/>
</dbReference>
<sequence>MLRAFSTRRSSHRGGYERLLSDESAVAAPDDLEVGTLKRSKTLPAPPPPSLRSSSTAKKFLSQLGFPNDSQSHHNSVKSCARNKANKSHPLLSLFDARRKRKTTAKPEFTRYLEYLREGGVWDVSSNMPVIYYK</sequence>
<dbReference type="Gramene" id="Manes.01G137700.1.v8.1">
    <property type="protein sequence ID" value="Manes.01G137700.1.v8.1.CDS.1"/>
    <property type="gene ID" value="Manes.01G137700.v8.1"/>
</dbReference>
<evidence type="ECO:0000313" key="2">
    <source>
        <dbReference type="EMBL" id="OAY60773.1"/>
    </source>
</evidence>
<dbReference type="PANTHER" id="PTHR35291:SF3">
    <property type="entry name" value="PROTEIN SHROOM-LIKE"/>
    <property type="match status" value="1"/>
</dbReference>